<dbReference type="Proteomes" id="UP000054010">
    <property type="component" value="Unassembled WGS sequence"/>
</dbReference>
<gene>
    <name evidence="1" type="ORF">OSCT_1828</name>
</gene>
<dbReference type="EMBL" id="ADVR01000067">
    <property type="protein sequence ID" value="EFO80311.1"/>
    <property type="molecule type" value="Genomic_DNA"/>
</dbReference>
<protein>
    <recommendedName>
        <fullName evidence="3">Nucleotidyltransferase</fullName>
    </recommendedName>
</protein>
<evidence type="ECO:0000313" key="2">
    <source>
        <dbReference type="Proteomes" id="UP000054010"/>
    </source>
</evidence>
<dbReference type="InterPro" id="IPR043519">
    <property type="entry name" value="NT_sf"/>
</dbReference>
<dbReference type="SUPFAM" id="SSF81301">
    <property type="entry name" value="Nucleotidyltransferase"/>
    <property type="match status" value="1"/>
</dbReference>
<dbReference type="HOGENOM" id="CLU_051351_0_1_0"/>
<sequence length="365" mass="41445">MVIRQRKSTCTNPSISAILSRVSKQILWSFYMPYTVWGAFDKFRKDCIDLSDTSTKTAIASRDYLFDQIKALAQNNNSFPRLSGGYLKFGSFARKTKIQPLDDIDILVLLNGKGTVSSISPSDPFTYWLKINDENASLATFPDAYGYVDSNKVMYRIRDLLKTISNYSKAEIHKKLNAVTLKLTSYPWVFDIVPAVPINDGQGGIGYYLIPNGLGKWIRTDPRKDSDIITSFNTTHNSKFIPTVRLLKYWNARTHKPRLMSYYIETLAIKVFQYATPINEYHSAVKYFFDNCPLYLNISCPDPKGLGPNLDLNIDQQAKQKVSDAMREATGFIYNASIASNVQDEKTAIYWWGRVFGSSFPSYGS</sequence>
<dbReference type="Gene3D" id="3.30.460.90">
    <property type="match status" value="1"/>
</dbReference>
<dbReference type="AlphaFoldDB" id="E1IES7"/>
<proteinExistence type="predicted"/>
<evidence type="ECO:0008006" key="3">
    <source>
        <dbReference type="Google" id="ProtNLM"/>
    </source>
</evidence>
<evidence type="ECO:0000313" key="1">
    <source>
        <dbReference type="EMBL" id="EFO80311.1"/>
    </source>
</evidence>
<reference evidence="1 2" key="1">
    <citation type="journal article" date="2011" name="J. Bacteriol.">
        <title>Draft genome sequence of the anoxygenic filamentous phototrophic bacterium Oscillochloris trichoides subsp. DG-6.</title>
        <authorList>
            <person name="Kuznetsov B.B."/>
            <person name="Ivanovsky R.N."/>
            <person name="Keppen O.I."/>
            <person name="Sukhacheva M.V."/>
            <person name="Bumazhkin B.K."/>
            <person name="Patutina E.O."/>
            <person name="Beletsky A.V."/>
            <person name="Mardanov A.V."/>
            <person name="Baslerov R.V."/>
            <person name="Panteleeva A.N."/>
            <person name="Kolganova T.V."/>
            <person name="Ravin N.V."/>
            <person name="Skryabin K.G."/>
        </authorList>
    </citation>
    <scope>NUCLEOTIDE SEQUENCE [LARGE SCALE GENOMIC DNA]</scope>
    <source>
        <strain evidence="1 2">DG-6</strain>
    </source>
</reference>
<accession>E1IES7</accession>
<dbReference type="eggNOG" id="ENOG502Z9U2">
    <property type="taxonomic scope" value="Bacteria"/>
</dbReference>
<organism evidence="1 2">
    <name type="scientific">Oscillochloris trichoides DG-6</name>
    <dbReference type="NCBI Taxonomy" id="765420"/>
    <lineage>
        <taxon>Bacteria</taxon>
        <taxon>Bacillati</taxon>
        <taxon>Chloroflexota</taxon>
        <taxon>Chloroflexia</taxon>
        <taxon>Chloroflexales</taxon>
        <taxon>Chloroflexineae</taxon>
        <taxon>Oscillochloridaceae</taxon>
        <taxon>Oscillochloris</taxon>
    </lineage>
</organism>
<comment type="caution">
    <text evidence="1">The sequence shown here is derived from an EMBL/GenBank/DDBJ whole genome shotgun (WGS) entry which is preliminary data.</text>
</comment>
<keyword evidence="2" id="KW-1185">Reference proteome</keyword>
<name>E1IES7_9CHLR</name>